<evidence type="ECO:0000313" key="2">
    <source>
        <dbReference type="Proteomes" id="UP000001654"/>
    </source>
</evidence>
<dbReference type="EMBL" id="CP001650">
    <property type="protein sequence ID" value="ADF54350.1"/>
    <property type="molecule type" value="Genomic_DNA"/>
</dbReference>
<name>D5B9N7_ZUNPS</name>
<dbReference type="KEGG" id="zpr:ZPR_4046"/>
<reference evidence="1 2" key="1">
    <citation type="journal article" date="2010" name="BMC Genomics">
        <title>The complete genome of Zunongwangia profunda SM-A87 reveals its adaptation to the deep-sea environment and ecological role in sedimentary organic nitrogen degradation.</title>
        <authorList>
            <person name="Qin Q.L."/>
            <person name="Zhang X.Y."/>
            <person name="Wang X.M."/>
            <person name="Liu G.M."/>
            <person name="Chen X.L."/>
            <person name="Xie B.B."/>
            <person name="Dang H.Y."/>
            <person name="Zhou B.C."/>
            <person name="Yu J."/>
            <person name="Zhang Y.Z."/>
        </authorList>
    </citation>
    <scope>NUCLEOTIDE SEQUENCE [LARGE SCALE GENOMIC DNA]</scope>
    <source>
        <strain evidence="2">DSM 18752 / CCTCC AB 206139 / SM-A87</strain>
    </source>
</reference>
<evidence type="ECO:0000313" key="1">
    <source>
        <dbReference type="EMBL" id="ADF54350.1"/>
    </source>
</evidence>
<organism evidence="1 2">
    <name type="scientific">Zunongwangia profunda (strain DSM 18752 / CCTCC AB 206139 / SM-A87)</name>
    <name type="common">Wangia profunda</name>
    <dbReference type="NCBI Taxonomy" id="655815"/>
    <lineage>
        <taxon>Bacteria</taxon>
        <taxon>Pseudomonadati</taxon>
        <taxon>Bacteroidota</taxon>
        <taxon>Flavobacteriia</taxon>
        <taxon>Flavobacteriales</taxon>
        <taxon>Flavobacteriaceae</taxon>
        <taxon>Zunongwangia</taxon>
    </lineage>
</organism>
<protein>
    <submittedName>
        <fullName evidence="1">Uncharacterized protein</fullName>
    </submittedName>
</protein>
<gene>
    <name evidence="1" type="ordered locus">ZPR_4046</name>
</gene>
<dbReference type="Proteomes" id="UP000001654">
    <property type="component" value="Chromosome"/>
</dbReference>
<proteinExistence type="predicted"/>
<accession>D5B9N7</accession>
<dbReference type="HOGENOM" id="CLU_3279173_0_0_10"/>
<dbReference type="AlphaFoldDB" id="D5B9N7"/>
<sequence length="41" mass="4433">MVIKPIQTGKETFTIAEGTSTSLKPGIVKVKGTVQMKKMII</sequence>
<keyword evidence="2" id="KW-1185">Reference proteome</keyword>